<feature type="region of interest" description="Disordered" evidence="1">
    <location>
        <begin position="122"/>
        <end position="147"/>
    </location>
</feature>
<keyword evidence="3" id="KW-1185">Reference proteome</keyword>
<protein>
    <submittedName>
        <fullName evidence="2">Uncharacterized protein</fullName>
    </submittedName>
</protein>
<evidence type="ECO:0000313" key="2">
    <source>
        <dbReference type="EMBL" id="BDT98366.1"/>
    </source>
</evidence>
<reference evidence="2 3" key="1">
    <citation type="submission" date="2022-11" db="EMBL/GenBank/DDBJ databases">
        <title>Genome Sequencing of Nocardia sp. ON39_IFM12276 and assembly.</title>
        <authorList>
            <person name="Shimojima M."/>
            <person name="Toyokawa M."/>
            <person name="Uesaka K."/>
        </authorList>
    </citation>
    <scope>NUCLEOTIDE SEQUENCE [LARGE SCALE GENOMIC DNA]</scope>
    <source>
        <strain evidence="2 3">IFM 12276</strain>
    </source>
</reference>
<dbReference type="EMBL" id="AP026978">
    <property type="protein sequence ID" value="BDT98366.1"/>
    <property type="molecule type" value="Genomic_DNA"/>
</dbReference>
<name>A0ABM8CTT8_9NOCA</name>
<dbReference type="Proteomes" id="UP001317870">
    <property type="component" value="Chromosome"/>
</dbReference>
<sequence length="147" mass="15877">MGNDRTWEDLVPEICDVAIRYGATTHLSEGQVIVSATTSRPHDHSARSILITRFDDEAARIRTGWCIDGLADYTIGNPGRLSHVAAIIDGICSGGAEEHAFLGADGRWVGVAWQIRSRQGDGLGGGDFESPHPRAVHRLGAWDDDSD</sequence>
<organism evidence="2 3">
    <name type="scientific">Nocardia sputorum</name>
    <dbReference type="NCBI Taxonomy" id="2984338"/>
    <lineage>
        <taxon>Bacteria</taxon>
        <taxon>Bacillati</taxon>
        <taxon>Actinomycetota</taxon>
        <taxon>Actinomycetes</taxon>
        <taxon>Mycobacteriales</taxon>
        <taxon>Nocardiaceae</taxon>
        <taxon>Nocardia</taxon>
    </lineage>
</organism>
<proteinExistence type="predicted"/>
<evidence type="ECO:0000256" key="1">
    <source>
        <dbReference type="SAM" id="MobiDB-lite"/>
    </source>
</evidence>
<accession>A0ABM8CTT8</accession>
<dbReference type="RefSeq" id="WP_281878396.1">
    <property type="nucleotide sequence ID" value="NZ_AP026978.1"/>
</dbReference>
<gene>
    <name evidence="2" type="ORF">IFM12276_13950</name>
</gene>
<evidence type="ECO:0000313" key="3">
    <source>
        <dbReference type="Proteomes" id="UP001317870"/>
    </source>
</evidence>